<name>A0ABR1W3B4_9PEZI</name>
<evidence type="ECO:0000259" key="1">
    <source>
        <dbReference type="Pfam" id="PF20150"/>
    </source>
</evidence>
<reference evidence="2 3" key="1">
    <citation type="submission" date="2023-01" db="EMBL/GenBank/DDBJ databases">
        <title>Analysis of 21 Apiospora genomes using comparative genomics revels a genus with tremendous synthesis potential of carbohydrate active enzymes and secondary metabolites.</title>
        <authorList>
            <person name="Sorensen T."/>
        </authorList>
    </citation>
    <scope>NUCLEOTIDE SEQUENCE [LARGE SCALE GENOMIC DNA]</scope>
    <source>
        <strain evidence="2 3">CBS 83171</strain>
    </source>
</reference>
<dbReference type="EMBL" id="JAQQWM010000002">
    <property type="protein sequence ID" value="KAK8077980.1"/>
    <property type="molecule type" value="Genomic_DNA"/>
</dbReference>
<dbReference type="InterPro" id="IPR045518">
    <property type="entry name" value="2EXR"/>
</dbReference>
<comment type="caution">
    <text evidence="2">The sequence shown here is derived from an EMBL/GenBank/DDBJ whole genome shotgun (WGS) entry which is preliminary data.</text>
</comment>
<accession>A0ABR1W3B4</accession>
<proteinExistence type="predicted"/>
<dbReference type="Proteomes" id="UP001446871">
    <property type="component" value="Unassembled WGS sequence"/>
</dbReference>
<organism evidence="2 3">
    <name type="scientific">Apiospora saccharicola</name>
    <dbReference type="NCBI Taxonomy" id="335842"/>
    <lineage>
        <taxon>Eukaryota</taxon>
        <taxon>Fungi</taxon>
        <taxon>Dikarya</taxon>
        <taxon>Ascomycota</taxon>
        <taxon>Pezizomycotina</taxon>
        <taxon>Sordariomycetes</taxon>
        <taxon>Xylariomycetidae</taxon>
        <taxon>Amphisphaeriales</taxon>
        <taxon>Apiosporaceae</taxon>
        <taxon>Apiospora</taxon>
    </lineage>
</organism>
<dbReference type="Pfam" id="PF20150">
    <property type="entry name" value="2EXR"/>
    <property type="match status" value="1"/>
</dbReference>
<gene>
    <name evidence="2" type="ORF">PG996_004150</name>
</gene>
<protein>
    <recommendedName>
        <fullName evidence="1">2EXR domain-containing protein</fullName>
    </recommendedName>
</protein>
<evidence type="ECO:0000313" key="2">
    <source>
        <dbReference type="EMBL" id="KAK8077980.1"/>
    </source>
</evidence>
<feature type="domain" description="2EXR" evidence="1">
    <location>
        <begin position="13"/>
        <end position="91"/>
    </location>
</feature>
<evidence type="ECO:0000313" key="3">
    <source>
        <dbReference type="Proteomes" id="UP001446871"/>
    </source>
</evidence>
<keyword evidence="3" id="KW-1185">Reference proteome</keyword>
<sequence length="270" mass="30954">METKEVIQERYIPYLPAEIRLAIWREVASTPQVVLIDFSQDVPRIGPCINIDGVVYSQASILFFISHETRQIALETYRVRVYLHSLPDRSWLLAENDRVLLKELGWGWRTDGWGFGKYASAGSNRNYLRHEEPGKPQAQMYKVATDYADANGPHPFGLPSNEELLSQSVANIAHTNDIARYSLRKLVAKPHEQHLTRRHKYELNEPRVMVRTSNGNTVKSIGSGIVTKQYLLPEEAYAAVTKVIEPRRGCQFHKPFSLYGRIMRLLYDTA</sequence>